<feature type="transmembrane region" description="Helical" evidence="12">
    <location>
        <begin position="313"/>
        <end position="330"/>
    </location>
</feature>
<dbReference type="Pfam" id="PF02378">
    <property type="entry name" value="PTS_EIIC"/>
    <property type="match status" value="1"/>
</dbReference>
<proteinExistence type="predicted"/>
<evidence type="ECO:0000256" key="5">
    <source>
        <dbReference type="ARBA" id="ARBA00022679"/>
    </source>
</evidence>
<feature type="transmembrane region" description="Helical" evidence="12">
    <location>
        <begin position="284"/>
        <end position="301"/>
    </location>
</feature>
<dbReference type="InterPro" id="IPR036878">
    <property type="entry name" value="Glu_permease_IIB"/>
</dbReference>
<evidence type="ECO:0000259" key="14">
    <source>
        <dbReference type="PROSITE" id="PS51103"/>
    </source>
</evidence>
<feature type="transmembrane region" description="Helical" evidence="12">
    <location>
        <begin position="56"/>
        <end position="84"/>
    </location>
</feature>
<dbReference type="Proteomes" id="UP000032552">
    <property type="component" value="Unassembled WGS sequence"/>
</dbReference>
<name>A0A0C9PZ20_LACPA</name>
<feature type="transmembrane region" description="Helical" evidence="12">
    <location>
        <begin position="363"/>
        <end position="381"/>
    </location>
</feature>
<dbReference type="InterPro" id="IPR003352">
    <property type="entry name" value="PTS_EIIC"/>
</dbReference>
<dbReference type="AlphaFoldDB" id="A0A0C9PZ20"/>
<dbReference type="GO" id="GO:0009401">
    <property type="term" value="P:phosphoenolpyruvate-dependent sugar phosphotransferase system"/>
    <property type="evidence" value="ECO:0007669"/>
    <property type="project" value="UniProtKB-KW"/>
</dbReference>
<dbReference type="InterPro" id="IPR050429">
    <property type="entry name" value="PTS_Glucose_EIICBA"/>
</dbReference>
<dbReference type="NCBIfam" id="TIGR00826">
    <property type="entry name" value="EIIB_glc"/>
    <property type="match status" value="1"/>
</dbReference>
<evidence type="ECO:0000256" key="7">
    <source>
        <dbReference type="ARBA" id="ARBA00022692"/>
    </source>
</evidence>
<feature type="transmembrane region" description="Helical" evidence="12">
    <location>
        <begin position="12"/>
        <end position="36"/>
    </location>
</feature>
<feature type="domain" description="PTS EIIB type-1" evidence="13">
    <location>
        <begin position="450"/>
        <end position="532"/>
    </location>
</feature>
<feature type="transmembrane region" description="Helical" evidence="12">
    <location>
        <begin position="336"/>
        <end position="356"/>
    </location>
</feature>
<evidence type="ECO:0000259" key="13">
    <source>
        <dbReference type="PROSITE" id="PS51098"/>
    </source>
</evidence>
<evidence type="ECO:0000256" key="11">
    <source>
        <dbReference type="PROSITE-ProRule" id="PRU00421"/>
    </source>
</evidence>
<evidence type="ECO:0000256" key="8">
    <source>
        <dbReference type="ARBA" id="ARBA00022777"/>
    </source>
</evidence>
<feature type="transmembrane region" description="Helical" evidence="12">
    <location>
        <begin position="387"/>
        <end position="408"/>
    </location>
</feature>
<feature type="transmembrane region" description="Helical" evidence="12">
    <location>
        <begin position="91"/>
        <end position="110"/>
    </location>
</feature>
<comment type="subcellular location">
    <subcellularLocation>
        <location evidence="1">Cell membrane</location>
        <topology evidence="1">Multi-pass membrane protein</topology>
    </subcellularLocation>
</comment>
<keyword evidence="9 12" id="KW-1133">Transmembrane helix</keyword>
<sequence>MKQKVMDGLQRFSKAMFVPVLILPIAGILIAIGNIFTNQKLLEVVPFMNNPVTKGFGLILSGSLVSILTNLGVIFCVGLAVGLAKKKKAEAGFTALLTFLVFINAMNKFMELRGILSKTENLQGTGQASVLGVQILDMGVFLGIILGLTVGFIHNKFVDTEFRSAFQIYGGSRFVFIVLIPVTVMLAVLLTYVWPFIQMGISSLGHVINQTGNFGLFLYGSLERLLIPTGLHHLIYTPFLYTSLGGVEEIGGHIFEGARNIYYAEMANPNIHLLSRSVIWDARGISKMFGLIGACLAMYQMAKPENKNKVKAILIPAVVTSFLAGVTEPIEFSFMFIAPLLFVVHAALSGLSMVVLNLLNVRAIGPNGFLDFLLYNVPLGVGKTHWPMYIVVGIMFFFIYYFTFRFLIGRFNLKTIGREADAEETKLYSKAEYQEKKQAPPVSVPKGATEVPVATIIEALGGADNFESVTNCYTRLRTVLKNPELVNETVLKNETGASGVIKKGNNVHVVYGLAVTKVRAAVDEALGFDAAEVE</sequence>
<evidence type="ECO:0000256" key="4">
    <source>
        <dbReference type="ARBA" id="ARBA00022597"/>
    </source>
</evidence>
<dbReference type="Pfam" id="PF00367">
    <property type="entry name" value="PTS_EIIB"/>
    <property type="match status" value="1"/>
</dbReference>
<evidence type="ECO:0000256" key="9">
    <source>
        <dbReference type="ARBA" id="ARBA00022989"/>
    </source>
</evidence>
<dbReference type="PANTHER" id="PTHR30009:SF24">
    <property type="entry name" value="PTS SYSTEM, IIBC COMPONENT"/>
    <property type="match status" value="1"/>
</dbReference>
<dbReference type="PANTHER" id="PTHR30009">
    <property type="entry name" value="CYTOCHROME C-TYPE SYNTHESIS PROTEIN AND PTS TRANSMEMBRANE COMPONENT"/>
    <property type="match status" value="1"/>
</dbReference>
<evidence type="ECO:0000256" key="1">
    <source>
        <dbReference type="ARBA" id="ARBA00004651"/>
    </source>
</evidence>
<organism evidence="15 16">
    <name type="scientific">Lacticaseibacillus paracasei NRIC 0644</name>
    <dbReference type="NCBI Taxonomy" id="1435038"/>
    <lineage>
        <taxon>Bacteria</taxon>
        <taxon>Bacillati</taxon>
        <taxon>Bacillota</taxon>
        <taxon>Bacilli</taxon>
        <taxon>Lactobacillales</taxon>
        <taxon>Lactobacillaceae</taxon>
        <taxon>Lacticaseibacillus</taxon>
    </lineage>
</organism>
<dbReference type="EMBL" id="BAYM01000160">
    <property type="protein sequence ID" value="GAN37469.1"/>
    <property type="molecule type" value="Genomic_DNA"/>
</dbReference>
<dbReference type="InterPro" id="IPR018113">
    <property type="entry name" value="PTrfase_EIIB_Cys"/>
</dbReference>
<dbReference type="GO" id="GO:0005886">
    <property type="term" value="C:plasma membrane"/>
    <property type="evidence" value="ECO:0007669"/>
    <property type="project" value="UniProtKB-SubCell"/>
</dbReference>
<keyword evidence="4" id="KW-0762">Sugar transport</keyword>
<keyword evidence="10 12" id="KW-0472">Membrane</keyword>
<feature type="transmembrane region" description="Helical" evidence="12">
    <location>
        <begin position="174"/>
        <end position="194"/>
    </location>
</feature>
<keyword evidence="6" id="KW-0598">Phosphotransferase system</keyword>
<reference evidence="16" key="1">
    <citation type="submission" date="2014-05" db="EMBL/GenBank/DDBJ databases">
        <title>Whole genome sequencing of Lactobacillus casei NRIC0644.</title>
        <authorList>
            <person name="Atarashi H."/>
            <person name="Yoshida Y."/>
            <person name="Fujimura S."/>
            <person name="Tanaka N."/>
            <person name="Shiwa Y."/>
            <person name="Yoshikawa H."/>
            <person name="Okada S."/>
            <person name="Nakagawa J."/>
        </authorList>
    </citation>
    <scope>NUCLEOTIDE SEQUENCE [LARGE SCALE GENOMIC DNA]</scope>
    <source>
        <strain evidence="16">NRIC0644</strain>
    </source>
</reference>
<gene>
    <name evidence="15" type="ORF">LC0644_2058</name>
</gene>
<dbReference type="PROSITE" id="PS51103">
    <property type="entry name" value="PTS_EIIC_TYPE_1"/>
    <property type="match status" value="1"/>
</dbReference>
<comment type="caution">
    <text evidence="15">The sequence shown here is derived from an EMBL/GenBank/DDBJ whole genome shotgun (WGS) entry which is preliminary data.</text>
</comment>
<evidence type="ECO:0000256" key="6">
    <source>
        <dbReference type="ARBA" id="ARBA00022683"/>
    </source>
</evidence>
<keyword evidence="7 12" id="KW-0812">Transmembrane</keyword>
<keyword evidence="3" id="KW-1003">Cell membrane</keyword>
<accession>A0A0C9PZ20</accession>
<feature type="domain" description="PTS EIIC type-1" evidence="14">
    <location>
        <begin position="3"/>
        <end position="420"/>
    </location>
</feature>
<dbReference type="CDD" id="cd00212">
    <property type="entry name" value="PTS_IIB_glc"/>
    <property type="match status" value="1"/>
</dbReference>
<evidence type="ECO:0000256" key="2">
    <source>
        <dbReference type="ARBA" id="ARBA00022448"/>
    </source>
</evidence>
<keyword evidence="5" id="KW-0808">Transferase</keyword>
<keyword evidence="2" id="KW-0813">Transport</keyword>
<dbReference type="PROSITE" id="PS51098">
    <property type="entry name" value="PTS_EIIB_TYPE_1"/>
    <property type="match status" value="1"/>
</dbReference>
<dbReference type="SUPFAM" id="SSF55604">
    <property type="entry name" value="Glucose permease domain IIB"/>
    <property type="match status" value="1"/>
</dbReference>
<feature type="transmembrane region" description="Helical" evidence="12">
    <location>
        <begin position="130"/>
        <end position="153"/>
    </location>
</feature>
<dbReference type="InterPro" id="IPR013013">
    <property type="entry name" value="PTS_EIIC_1"/>
</dbReference>
<keyword evidence="8" id="KW-0418">Kinase</keyword>
<evidence type="ECO:0000256" key="10">
    <source>
        <dbReference type="ARBA" id="ARBA00023136"/>
    </source>
</evidence>
<dbReference type="GO" id="GO:0090563">
    <property type="term" value="F:protein-phosphocysteine-sugar phosphotransferase activity"/>
    <property type="evidence" value="ECO:0007669"/>
    <property type="project" value="TreeGrafter"/>
</dbReference>
<protein>
    <submittedName>
        <fullName evidence="15">PTS system maltose-and glucose-specific EIICB component</fullName>
    </submittedName>
</protein>
<feature type="active site" description="Phosphocysteine intermediate; for EIIB activity" evidence="11">
    <location>
        <position position="472"/>
    </location>
</feature>
<dbReference type="GO" id="GO:0016301">
    <property type="term" value="F:kinase activity"/>
    <property type="evidence" value="ECO:0007669"/>
    <property type="project" value="UniProtKB-KW"/>
</dbReference>
<dbReference type="Gene3D" id="3.30.1360.60">
    <property type="entry name" value="Glucose permease domain IIB"/>
    <property type="match status" value="1"/>
</dbReference>
<dbReference type="GO" id="GO:0008982">
    <property type="term" value="F:protein-N(PI)-phosphohistidine-sugar phosphotransferase activity"/>
    <property type="evidence" value="ECO:0007669"/>
    <property type="project" value="InterPro"/>
</dbReference>
<evidence type="ECO:0000313" key="16">
    <source>
        <dbReference type="Proteomes" id="UP000032552"/>
    </source>
</evidence>
<dbReference type="InterPro" id="IPR001996">
    <property type="entry name" value="PTS_IIB_1"/>
</dbReference>
<dbReference type="RefSeq" id="WP_045625252.1">
    <property type="nucleotide sequence ID" value="NZ_BAYM01000160.1"/>
</dbReference>
<evidence type="ECO:0000256" key="3">
    <source>
        <dbReference type="ARBA" id="ARBA00022475"/>
    </source>
</evidence>
<evidence type="ECO:0000256" key="12">
    <source>
        <dbReference type="SAM" id="Phobius"/>
    </source>
</evidence>
<evidence type="ECO:0000313" key="15">
    <source>
        <dbReference type="EMBL" id="GAN37469.1"/>
    </source>
</evidence>